<keyword evidence="8" id="KW-0521">NADP</keyword>
<organism evidence="20 21">
    <name type="scientific">Daphnia sinensis</name>
    <dbReference type="NCBI Taxonomy" id="1820382"/>
    <lineage>
        <taxon>Eukaryota</taxon>
        <taxon>Metazoa</taxon>
        <taxon>Ecdysozoa</taxon>
        <taxon>Arthropoda</taxon>
        <taxon>Crustacea</taxon>
        <taxon>Branchiopoda</taxon>
        <taxon>Diplostraca</taxon>
        <taxon>Cladocera</taxon>
        <taxon>Anomopoda</taxon>
        <taxon>Daphniidae</taxon>
        <taxon>Daphnia</taxon>
        <taxon>Daphnia similis group</taxon>
    </lineage>
</organism>
<feature type="transmembrane region" description="Helical" evidence="18">
    <location>
        <begin position="166"/>
        <end position="183"/>
    </location>
</feature>
<comment type="similarity">
    <text evidence="3 18">Belongs to the steroid 5-alpha reductase family.</text>
</comment>
<dbReference type="InterPro" id="IPR016636">
    <property type="entry name" value="3-oxo-5-alpha-steroid_4-DH"/>
</dbReference>
<evidence type="ECO:0000256" key="5">
    <source>
        <dbReference type="ARBA" id="ARBA00022782"/>
    </source>
</evidence>
<evidence type="ECO:0000256" key="8">
    <source>
        <dbReference type="ARBA" id="ARBA00022857"/>
    </source>
</evidence>
<evidence type="ECO:0000256" key="18">
    <source>
        <dbReference type="PIRNR" id="PIRNR015596"/>
    </source>
</evidence>
<evidence type="ECO:0000256" key="16">
    <source>
        <dbReference type="ARBA" id="ARBA00049166"/>
    </source>
</evidence>
<dbReference type="EMBL" id="WJBH02000006">
    <property type="protein sequence ID" value="KAI9556417.1"/>
    <property type="molecule type" value="Genomic_DNA"/>
</dbReference>
<dbReference type="Pfam" id="PF02544">
    <property type="entry name" value="Steroid_dh"/>
    <property type="match status" value="1"/>
</dbReference>
<dbReference type="EC" id="1.3.1.22" evidence="18"/>
<evidence type="ECO:0000256" key="13">
    <source>
        <dbReference type="ARBA" id="ARBA00023136"/>
    </source>
</evidence>
<keyword evidence="4 18" id="KW-0812">Transmembrane</keyword>
<evidence type="ECO:0000313" key="20">
    <source>
        <dbReference type="EMBL" id="KAI9556417.1"/>
    </source>
</evidence>
<comment type="catalytic activity">
    <reaction evidence="18">
        <text>a 3-oxo-5alpha-steroid + NADP(+) = a 3-oxo-Delta(4)-steroid + NADPH + H(+)</text>
        <dbReference type="Rhea" id="RHEA:54384"/>
        <dbReference type="ChEBI" id="CHEBI:13601"/>
        <dbReference type="ChEBI" id="CHEBI:15378"/>
        <dbReference type="ChEBI" id="CHEBI:47909"/>
        <dbReference type="ChEBI" id="CHEBI:57783"/>
        <dbReference type="ChEBI" id="CHEBI:58349"/>
        <dbReference type="EC" id="1.3.1.22"/>
    </reaction>
</comment>
<evidence type="ECO:0000256" key="9">
    <source>
        <dbReference type="ARBA" id="ARBA00022928"/>
    </source>
</evidence>
<evidence type="ECO:0000259" key="19">
    <source>
        <dbReference type="Pfam" id="PF02544"/>
    </source>
</evidence>
<evidence type="ECO:0000256" key="17">
    <source>
        <dbReference type="ARBA" id="ARBA00049397"/>
    </source>
</evidence>
<comment type="catalytic activity">
    <reaction evidence="17">
        <text>17beta-hydroxy-5alpha-androstan-3-one + NADP(+) = testosterone + NADPH + H(+)</text>
        <dbReference type="Rhea" id="RHEA:50820"/>
        <dbReference type="ChEBI" id="CHEBI:15378"/>
        <dbReference type="ChEBI" id="CHEBI:16330"/>
        <dbReference type="ChEBI" id="CHEBI:17347"/>
        <dbReference type="ChEBI" id="CHEBI:57783"/>
        <dbReference type="ChEBI" id="CHEBI:58349"/>
        <dbReference type="EC" id="1.3.1.22"/>
    </reaction>
    <physiologicalReaction direction="right-to-left" evidence="17">
        <dbReference type="Rhea" id="RHEA:50822"/>
    </physiologicalReaction>
</comment>
<dbReference type="PIRSF" id="PIRSF015596">
    <property type="entry name" value="5_alpha-SR2"/>
    <property type="match status" value="1"/>
</dbReference>
<keyword evidence="5" id="KW-0221">Differentiation</keyword>
<dbReference type="FunFam" id="1.20.120.1630:FF:000002">
    <property type="entry name" value="Steroid 5 alpha-reductase 1"/>
    <property type="match status" value="1"/>
</dbReference>
<comment type="function">
    <text evidence="14">Converts testosterone into 5-alpha-dihydrotestosterone and progesterone or corticosterone into their corresponding 5-alpha-3-oxosteroids. It plays a central role in sexual differentiation and androgen physiology.</text>
</comment>
<evidence type="ECO:0000313" key="21">
    <source>
        <dbReference type="Proteomes" id="UP000820818"/>
    </source>
</evidence>
<evidence type="ECO:0000256" key="11">
    <source>
        <dbReference type="ARBA" id="ARBA00023002"/>
    </source>
</evidence>
<proteinExistence type="inferred from homology"/>
<dbReference type="AlphaFoldDB" id="A0AAD5KPR3"/>
<name>A0AAD5KPR3_9CRUS</name>
<protein>
    <recommendedName>
        <fullName evidence="18">3-oxo-5alpha-steroid 4-dehydrogenase (NADP(+))</fullName>
        <ecNumber evidence="18">1.3.1.22</ecNumber>
    </recommendedName>
</protein>
<feature type="transmembrane region" description="Helical" evidence="18">
    <location>
        <begin position="32"/>
        <end position="50"/>
    </location>
</feature>
<evidence type="ECO:0000256" key="10">
    <source>
        <dbReference type="ARBA" id="ARBA00022989"/>
    </source>
</evidence>
<feature type="transmembrane region" description="Helical" evidence="18">
    <location>
        <begin position="102"/>
        <end position="121"/>
    </location>
</feature>
<evidence type="ECO:0000256" key="4">
    <source>
        <dbReference type="ARBA" id="ARBA00022692"/>
    </source>
</evidence>
<comment type="caution">
    <text evidence="20">The sequence shown here is derived from an EMBL/GenBank/DDBJ whole genome shotgun (WGS) entry which is preliminary data.</text>
</comment>
<keyword evidence="11" id="KW-0560">Oxidoreductase</keyword>
<feature type="transmembrane region" description="Helical" evidence="18">
    <location>
        <begin position="70"/>
        <end position="90"/>
    </location>
</feature>
<evidence type="ECO:0000256" key="3">
    <source>
        <dbReference type="ARBA" id="ARBA00007742"/>
    </source>
</evidence>
<feature type="transmembrane region" description="Helical" evidence="18">
    <location>
        <begin position="128"/>
        <end position="146"/>
    </location>
</feature>
<keyword evidence="21" id="KW-1185">Reference proteome</keyword>
<keyword evidence="7" id="KW-0492">Microsome</keyword>
<keyword evidence="10 18" id="KW-1133">Transmembrane helix</keyword>
<evidence type="ECO:0000256" key="2">
    <source>
        <dbReference type="ARBA" id="ARBA00004477"/>
    </source>
</evidence>
<keyword evidence="12" id="KW-0443">Lipid metabolism</keyword>
<dbReference type="Proteomes" id="UP000820818">
    <property type="component" value="Linkage Group LG6"/>
</dbReference>
<evidence type="ECO:0000256" key="6">
    <source>
        <dbReference type="ARBA" id="ARBA00022824"/>
    </source>
</evidence>
<dbReference type="GO" id="GO:0007548">
    <property type="term" value="P:sex differentiation"/>
    <property type="evidence" value="ECO:0007669"/>
    <property type="project" value="UniProtKB-KW"/>
</dbReference>
<dbReference type="PANTHER" id="PTHR10556:SF57">
    <property type="entry name" value="3-OXO-5-ALPHA-STEROID 4-DEHYDROGENASE 1"/>
    <property type="match status" value="1"/>
</dbReference>
<dbReference type="InterPro" id="IPR039357">
    <property type="entry name" value="SRD5A/TECR"/>
</dbReference>
<evidence type="ECO:0000256" key="7">
    <source>
        <dbReference type="ARBA" id="ARBA00022848"/>
    </source>
</evidence>
<evidence type="ECO:0000256" key="15">
    <source>
        <dbReference type="ARBA" id="ARBA00048292"/>
    </source>
</evidence>
<accession>A0AAD5KPR3</accession>
<dbReference type="InterPro" id="IPR001104">
    <property type="entry name" value="3-oxo-5_a-steroid_4-DH_C"/>
</dbReference>
<dbReference type="PANTHER" id="PTHR10556">
    <property type="entry name" value="3-OXO-5-ALPHA-STEROID 4-DEHYDROGENASE"/>
    <property type="match status" value="1"/>
</dbReference>
<feature type="domain" description="3-oxo-5-alpha-steroid 4-dehydrogenase C-terminal" evidence="19">
    <location>
        <begin position="127"/>
        <end position="275"/>
    </location>
</feature>
<evidence type="ECO:0000256" key="12">
    <source>
        <dbReference type="ARBA" id="ARBA00023098"/>
    </source>
</evidence>
<dbReference type="GO" id="GO:0030154">
    <property type="term" value="P:cell differentiation"/>
    <property type="evidence" value="ECO:0007669"/>
    <property type="project" value="UniProtKB-KW"/>
</dbReference>
<gene>
    <name evidence="20" type="ORF">GHT06_016205</name>
</gene>
<dbReference type="GO" id="GO:0005789">
    <property type="term" value="C:endoplasmic reticulum membrane"/>
    <property type="evidence" value="ECO:0007669"/>
    <property type="project" value="UniProtKB-SubCell"/>
</dbReference>
<keyword evidence="9" id="KW-0726">Sexual differentiation</keyword>
<dbReference type="GO" id="GO:0047751">
    <property type="term" value="F:3-oxo-5-alpha-steroid 4-dehydrogenase (NADP+) activity"/>
    <property type="evidence" value="ECO:0007669"/>
    <property type="project" value="UniProtKB-EC"/>
</dbReference>
<dbReference type="PROSITE" id="PS50244">
    <property type="entry name" value="S5A_REDUCTASE"/>
    <property type="match status" value="1"/>
</dbReference>
<comment type="subcellular location">
    <subcellularLocation>
        <location evidence="2">Endoplasmic reticulum membrane</location>
        <topology evidence="2">Multi-pass membrane protein</topology>
    </subcellularLocation>
    <subcellularLocation>
        <location evidence="1">Microsome membrane</location>
        <topology evidence="1">Multi-pass membrane protein</topology>
    </subcellularLocation>
</comment>
<dbReference type="Gene3D" id="1.20.120.1630">
    <property type="match status" value="1"/>
</dbReference>
<evidence type="ECO:0000256" key="14">
    <source>
        <dbReference type="ARBA" id="ARBA00037789"/>
    </source>
</evidence>
<comment type="catalytic activity">
    <reaction evidence="16">
        <text>androst-4-ene-3,17-dione + NADPH + H(+) = 5alpha-androstan-3,17-dione + NADP(+)</text>
        <dbReference type="Rhea" id="RHEA:50816"/>
        <dbReference type="ChEBI" id="CHEBI:15378"/>
        <dbReference type="ChEBI" id="CHEBI:15994"/>
        <dbReference type="ChEBI" id="CHEBI:16422"/>
        <dbReference type="ChEBI" id="CHEBI:57783"/>
        <dbReference type="ChEBI" id="CHEBI:58349"/>
    </reaction>
    <physiologicalReaction direction="left-to-right" evidence="16">
        <dbReference type="Rhea" id="RHEA:50817"/>
    </physiologicalReaction>
</comment>
<sequence>MATETHSGDKFIRDYLHPLFRTNNDSEMLTRMVWIFLFYTLSVVVIMFVLPAPYGRYSSSRFGLLLPGKLAWMIQESPALLVPIVLLWTTSASCWESTANKILFAAFIIHYVQRSFIFPLTTRGAKDSPFLVFISALSFCLFNGFMQSHYLLNCFQYNENWVTSPQFVTGLIIFCVGLAINVHSDQLLIHLRKPGETGYKIPVGGMFDYVTGGNFFGEIIEWAGFAIASCNSPSAIFALFTACYLGMRAWHHHNYYLAKFEDYPRTRKIIIPFLF</sequence>
<comment type="catalytic activity">
    <reaction evidence="15">
        <text>5alpha-pregnane-3,20-dione + NADP(+) = progesterone + NADPH + H(+)</text>
        <dbReference type="Rhea" id="RHEA:21952"/>
        <dbReference type="ChEBI" id="CHEBI:15378"/>
        <dbReference type="ChEBI" id="CHEBI:17026"/>
        <dbReference type="ChEBI" id="CHEBI:28952"/>
        <dbReference type="ChEBI" id="CHEBI:57783"/>
        <dbReference type="ChEBI" id="CHEBI:58349"/>
        <dbReference type="EC" id="1.3.1.22"/>
    </reaction>
    <physiologicalReaction direction="right-to-left" evidence="15">
        <dbReference type="Rhea" id="RHEA:21954"/>
    </physiologicalReaction>
</comment>
<keyword evidence="13 18" id="KW-0472">Membrane</keyword>
<dbReference type="GO" id="GO:0006702">
    <property type="term" value="P:androgen biosynthetic process"/>
    <property type="evidence" value="ECO:0007669"/>
    <property type="project" value="UniProtKB-ARBA"/>
</dbReference>
<reference evidence="20 21" key="1">
    <citation type="submission" date="2022-05" db="EMBL/GenBank/DDBJ databases">
        <title>A multi-omics perspective on studying reproductive biology in Daphnia sinensis.</title>
        <authorList>
            <person name="Jia J."/>
        </authorList>
    </citation>
    <scope>NUCLEOTIDE SEQUENCE [LARGE SCALE GENOMIC DNA]</scope>
    <source>
        <strain evidence="20 21">WSL</strain>
    </source>
</reference>
<evidence type="ECO:0000256" key="1">
    <source>
        <dbReference type="ARBA" id="ARBA00004154"/>
    </source>
</evidence>
<keyword evidence="6" id="KW-0256">Endoplasmic reticulum</keyword>